<dbReference type="SUPFAM" id="SSF52540">
    <property type="entry name" value="P-loop containing nucleoside triphosphate hydrolases"/>
    <property type="match status" value="1"/>
</dbReference>
<dbReference type="EMBL" id="JBAHYK010002237">
    <property type="protein sequence ID" value="KAL0565494.1"/>
    <property type="molecule type" value="Genomic_DNA"/>
</dbReference>
<dbReference type="InterPro" id="IPR011545">
    <property type="entry name" value="DEAD/DEAH_box_helicase_dom"/>
</dbReference>
<gene>
    <name evidence="2" type="ORF">V5O48_016529</name>
</gene>
<name>A0ABR3ERG7_9AGAR</name>
<reference evidence="2 3" key="1">
    <citation type="submission" date="2024-02" db="EMBL/GenBank/DDBJ databases">
        <title>A draft genome for the cacao thread blight pathogen Marasmius crinis-equi.</title>
        <authorList>
            <person name="Cohen S.P."/>
            <person name="Baruah I.K."/>
            <person name="Amoako-Attah I."/>
            <person name="Bukari Y."/>
            <person name="Meinhardt L.W."/>
            <person name="Bailey B.A."/>
        </authorList>
    </citation>
    <scope>NUCLEOTIDE SEQUENCE [LARGE SCALE GENOMIC DNA]</scope>
    <source>
        <strain evidence="2 3">GH-76</strain>
    </source>
</reference>
<feature type="domain" description="DEAD/DEAH-box helicase" evidence="1">
    <location>
        <begin position="15"/>
        <end position="138"/>
    </location>
</feature>
<dbReference type="Gene3D" id="3.40.50.300">
    <property type="entry name" value="P-loop containing nucleotide triphosphate hydrolases"/>
    <property type="match status" value="1"/>
</dbReference>
<sequence>MAPLFMPQARAELGIVFVIVPTEALTEQHSATAARYGLNTFALTEDTVRDVELQGRDLFKEIWTETGIHVAVMSPRMLSSTYITLYIQRLVHKKQVKWVFIDEVHLLDDSSGTFQHPYQSIESARARLLSQTVWAAATGSLTPTWALAVARNLGFQPGHYINADVELGISTGYPMGLLVAPYPGVPSRIQGVGVRGSPHMKA</sequence>
<proteinExistence type="predicted"/>
<dbReference type="Pfam" id="PF00270">
    <property type="entry name" value="DEAD"/>
    <property type="match status" value="1"/>
</dbReference>
<evidence type="ECO:0000313" key="3">
    <source>
        <dbReference type="Proteomes" id="UP001465976"/>
    </source>
</evidence>
<protein>
    <recommendedName>
        <fullName evidence="1">DEAD/DEAH-box helicase domain-containing protein</fullName>
    </recommendedName>
</protein>
<evidence type="ECO:0000259" key="1">
    <source>
        <dbReference type="Pfam" id="PF00270"/>
    </source>
</evidence>
<comment type="caution">
    <text evidence="2">The sequence shown here is derived from an EMBL/GenBank/DDBJ whole genome shotgun (WGS) entry which is preliminary data.</text>
</comment>
<keyword evidence="3" id="KW-1185">Reference proteome</keyword>
<evidence type="ECO:0000313" key="2">
    <source>
        <dbReference type="EMBL" id="KAL0565494.1"/>
    </source>
</evidence>
<accession>A0ABR3ERG7</accession>
<dbReference type="Proteomes" id="UP001465976">
    <property type="component" value="Unassembled WGS sequence"/>
</dbReference>
<organism evidence="2 3">
    <name type="scientific">Marasmius crinis-equi</name>
    <dbReference type="NCBI Taxonomy" id="585013"/>
    <lineage>
        <taxon>Eukaryota</taxon>
        <taxon>Fungi</taxon>
        <taxon>Dikarya</taxon>
        <taxon>Basidiomycota</taxon>
        <taxon>Agaricomycotina</taxon>
        <taxon>Agaricomycetes</taxon>
        <taxon>Agaricomycetidae</taxon>
        <taxon>Agaricales</taxon>
        <taxon>Marasmiineae</taxon>
        <taxon>Marasmiaceae</taxon>
        <taxon>Marasmius</taxon>
    </lineage>
</organism>
<dbReference type="InterPro" id="IPR027417">
    <property type="entry name" value="P-loop_NTPase"/>
</dbReference>